<sequence length="502" mass="56423">MLKFCSNRSLKQIHISIRTIHDWKSKYGMIPMISNNEEFIDSNDSHYTVTSPDNTQTLHKASALSDINRINSICHNAMTGFKEWNRVPIVEKVKIYESVVKELHKNSKELIEAHKEIGIADWFAKFNVFGSIDNLNHYKSLLMTMNNGIIPVQHNNQHDLTMVLNQPIGPVLSISPWNAPGILTTRSILAPLTAGCSVIVKSSELSPLISYYIVKSFINGGLPKNVLHLIHSTKSDSEKIVSSLISNKDIRKINFTGSTETGSKISSIAGSNLKPILLELGGKNCIVIEDDYQDLEKALRQSLWSSWCHKGQICMCTDIIYINDKIYDKSIEIIKKLGKEFMANDKDLMIYQRTLEHHGKISELVKDAELKGAKKIEFNNNKMGKHFSPIVLENVKRDMDIYNTEIFGPVVSIARYKDIDEIVGDINGLEYGLKCSIWTSNFAKGLQFAKNVESGSVHINNQTIVDEPHLPHGGVKNSGSGRFNSVWGIEEFSYKKLITVSS</sequence>
<dbReference type="AlphaFoldDB" id="A0A9W6SZ26"/>
<dbReference type="InterPro" id="IPR050740">
    <property type="entry name" value="Aldehyde_DH_Superfamily"/>
</dbReference>
<dbReference type="InterPro" id="IPR016162">
    <property type="entry name" value="Ald_DH_N"/>
</dbReference>
<dbReference type="EMBL" id="BSXN01000245">
    <property type="protein sequence ID" value="GME67757.1"/>
    <property type="molecule type" value="Genomic_DNA"/>
</dbReference>
<dbReference type="InterPro" id="IPR016163">
    <property type="entry name" value="Ald_DH_C"/>
</dbReference>
<reference evidence="3" key="1">
    <citation type="submission" date="2023-04" db="EMBL/GenBank/DDBJ databases">
        <title>Candida boidinii NBRC 10035.</title>
        <authorList>
            <person name="Ichikawa N."/>
            <person name="Sato H."/>
            <person name="Tonouchi N."/>
        </authorList>
    </citation>
    <scope>NUCLEOTIDE SEQUENCE</scope>
    <source>
        <strain evidence="3">NBRC 10035</strain>
    </source>
</reference>
<evidence type="ECO:0000313" key="4">
    <source>
        <dbReference type="Proteomes" id="UP001165120"/>
    </source>
</evidence>
<dbReference type="Pfam" id="PF00171">
    <property type="entry name" value="Aldedh"/>
    <property type="match status" value="1"/>
</dbReference>
<dbReference type="Gene3D" id="3.40.605.10">
    <property type="entry name" value="Aldehyde Dehydrogenase, Chain A, domain 1"/>
    <property type="match status" value="1"/>
</dbReference>
<proteinExistence type="predicted"/>
<dbReference type="InterPro" id="IPR016161">
    <property type="entry name" value="Ald_DH/histidinol_DH"/>
</dbReference>
<dbReference type="InterPro" id="IPR015590">
    <property type="entry name" value="Aldehyde_DH_dom"/>
</dbReference>
<dbReference type="Proteomes" id="UP001165120">
    <property type="component" value="Unassembled WGS sequence"/>
</dbReference>
<evidence type="ECO:0000256" key="1">
    <source>
        <dbReference type="ARBA" id="ARBA00023002"/>
    </source>
</evidence>
<dbReference type="GO" id="GO:0009450">
    <property type="term" value="P:gamma-aminobutyric acid catabolic process"/>
    <property type="evidence" value="ECO:0007669"/>
    <property type="project" value="TreeGrafter"/>
</dbReference>
<evidence type="ECO:0000259" key="2">
    <source>
        <dbReference type="Pfam" id="PF00171"/>
    </source>
</evidence>
<dbReference type="SUPFAM" id="SSF53720">
    <property type="entry name" value="ALDH-like"/>
    <property type="match status" value="1"/>
</dbReference>
<dbReference type="PANTHER" id="PTHR43353">
    <property type="entry name" value="SUCCINATE-SEMIALDEHYDE DEHYDROGENASE, MITOCHONDRIAL"/>
    <property type="match status" value="1"/>
</dbReference>
<name>A0A9W6SZ26_CANBO</name>
<accession>A0A9W6SZ26</accession>
<comment type="caution">
    <text evidence="3">The sequence shown here is derived from an EMBL/GenBank/DDBJ whole genome shotgun (WGS) entry which is preliminary data.</text>
</comment>
<feature type="domain" description="Aldehyde dehydrogenase" evidence="2">
    <location>
        <begin position="39"/>
        <end position="496"/>
    </location>
</feature>
<dbReference type="GO" id="GO:0004777">
    <property type="term" value="F:succinate-semialdehyde dehydrogenase (NAD+) activity"/>
    <property type="evidence" value="ECO:0007669"/>
    <property type="project" value="TreeGrafter"/>
</dbReference>
<dbReference type="Gene3D" id="3.40.309.10">
    <property type="entry name" value="Aldehyde Dehydrogenase, Chain A, domain 2"/>
    <property type="match status" value="1"/>
</dbReference>
<keyword evidence="4" id="KW-1185">Reference proteome</keyword>
<organism evidence="3 4">
    <name type="scientific">Candida boidinii</name>
    <name type="common">Yeast</name>
    <dbReference type="NCBI Taxonomy" id="5477"/>
    <lineage>
        <taxon>Eukaryota</taxon>
        <taxon>Fungi</taxon>
        <taxon>Dikarya</taxon>
        <taxon>Ascomycota</taxon>
        <taxon>Saccharomycotina</taxon>
        <taxon>Pichiomycetes</taxon>
        <taxon>Pichiales</taxon>
        <taxon>Pichiaceae</taxon>
        <taxon>Ogataea</taxon>
        <taxon>Ogataea/Candida clade</taxon>
    </lineage>
</organism>
<keyword evidence="1" id="KW-0560">Oxidoreductase</keyword>
<dbReference type="PANTHER" id="PTHR43353:SF6">
    <property type="entry name" value="CYTOPLASMIC ALDEHYDE DEHYDROGENASE (EUROFUNG)"/>
    <property type="match status" value="1"/>
</dbReference>
<gene>
    <name evidence="3" type="ORF">Cboi02_000112700</name>
</gene>
<protein>
    <submittedName>
        <fullName evidence="3">Unnamed protein product</fullName>
    </submittedName>
</protein>
<evidence type="ECO:0000313" key="3">
    <source>
        <dbReference type="EMBL" id="GME67757.1"/>
    </source>
</evidence>